<keyword evidence="2" id="KW-0378">Hydrolase</keyword>
<evidence type="ECO:0000256" key="7">
    <source>
        <dbReference type="ARBA" id="ARBA00034355"/>
    </source>
</evidence>
<sequence>MNDLKPQIFIGSSTGGYSIAEKVKNCLSIVGDCHLWKDDGVWEVNTSTFDNLLRMVKFFDFGVFVATADDLTLTVDDKIVIEPRDNVILEMALYLGALGKDKSFLLVEKGIKLPTDFSGIYMPRFIATDDTSIHNACNEFIHKINEHYRLGHLSLYPTTALAIGYYKNFIEGMVESIHDAENLEYEGAIFTDFKLKVVIPNDLSGYIRQKASLFYKRHGFGENKIKTKYRSQPAWFHLDVNNAPHGVIYDMPSTLTGIDDAIEMVLQKGFTGRTAMQEIIEQRELNNFRRVLQIQINKSPYAKAVVEIIDEF</sequence>
<dbReference type="InterPro" id="IPR019302">
    <property type="entry name" value="CAP12/PCTIR_TIR_dom"/>
</dbReference>
<reference evidence="12 13" key="1">
    <citation type="submission" date="2019-07" db="EMBL/GenBank/DDBJ databases">
        <authorList>
            <person name="Kim J."/>
        </authorList>
    </citation>
    <scope>NUCLEOTIDE SEQUENCE [LARGE SCALE GENOMIC DNA]</scope>
    <source>
        <strain evidence="13">dk17</strain>
    </source>
</reference>
<name>A0A563UJG6_9SPHI</name>
<dbReference type="EC" id="3.2.2.5" evidence="5"/>
<dbReference type="Proteomes" id="UP000320042">
    <property type="component" value="Unassembled WGS sequence"/>
</dbReference>
<comment type="catalytic activity">
    <reaction evidence="9">
        <text>NAD(+) + H2O = ADP-D-ribose + nicotinamide + H(+)</text>
        <dbReference type="Rhea" id="RHEA:16301"/>
        <dbReference type="ChEBI" id="CHEBI:15377"/>
        <dbReference type="ChEBI" id="CHEBI:15378"/>
        <dbReference type="ChEBI" id="CHEBI:17154"/>
        <dbReference type="ChEBI" id="CHEBI:57540"/>
        <dbReference type="ChEBI" id="CHEBI:57967"/>
        <dbReference type="EC" id="3.2.2.5"/>
    </reaction>
</comment>
<dbReference type="GO" id="GO:0051607">
    <property type="term" value="P:defense response to virus"/>
    <property type="evidence" value="ECO:0007669"/>
    <property type="project" value="UniProtKB-KW"/>
</dbReference>
<evidence type="ECO:0000256" key="6">
    <source>
        <dbReference type="ARBA" id="ARBA00034339"/>
    </source>
</evidence>
<gene>
    <name evidence="12" type="ORF">FPZ43_03195</name>
</gene>
<comment type="similarity">
    <text evidence="4">In the C-terminal section; belongs to the bacterial STING family.</text>
</comment>
<keyword evidence="1" id="KW-0547">Nucleotide-binding</keyword>
<evidence type="ECO:0000256" key="9">
    <source>
        <dbReference type="ARBA" id="ARBA00049230"/>
    </source>
</evidence>
<evidence type="ECO:0000256" key="4">
    <source>
        <dbReference type="ARBA" id="ARBA00034315"/>
    </source>
</evidence>
<dbReference type="CDD" id="cd22659">
    <property type="entry name" value="STING_bact-like"/>
    <property type="match status" value="1"/>
</dbReference>
<dbReference type="RefSeq" id="WP_146380392.1">
    <property type="nucleotide sequence ID" value="NZ_VOEJ01000001.1"/>
</dbReference>
<accession>A0A563UJG6</accession>
<dbReference type="EMBL" id="VOEJ01000001">
    <property type="protein sequence ID" value="TWR31495.1"/>
    <property type="molecule type" value="Genomic_DNA"/>
</dbReference>
<proteinExistence type="inferred from homology"/>
<feature type="domain" description="CD-NTase-associated protein 12/Pycsar effector protein TIR" evidence="10">
    <location>
        <begin position="7"/>
        <end position="125"/>
    </location>
</feature>
<evidence type="ECO:0000259" key="11">
    <source>
        <dbReference type="Pfam" id="PF20300"/>
    </source>
</evidence>
<comment type="caution">
    <text evidence="12">The sequence shown here is derived from an EMBL/GenBank/DDBJ whole genome shotgun (WGS) entry which is preliminary data.</text>
</comment>
<evidence type="ECO:0000259" key="10">
    <source>
        <dbReference type="Pfam" id="PF10137"/>
    </source>
</evidence>
<dbReference type="AlphaFoldDB" id="A0A563UJG6"/>
<evidence type="ECO:0000256" key="2">
    <source>
        <dbReference type="ARBA" id="ARBA00022801"/>
    </source>
</evidence>
<dbReference type="Pfam" id="PF10137">
    <property type="entry name" value="CAP12-PCTIR_TIR"/>
    <property type="match status" value="1"/>
</dbReference>
<evidence type="ECO:0000256" key="5">
    <source>
        <dbReference type="ARBA" id="ARBA00034327"/>
    </source>
</evidence>
<keyword evidence="3" id="KW-0051">Antiviral defense</keyword>
<evidence type="ECO:0000313" key="13">
    <source>
        <dbReference type="Proteomes" id="UP000320042"/>
    </source>
</evidence>
<evidence type="ECO:0000256" key="8">
    <source>
        <dbReference type="ARBA" id="ARBA00034366"/>
    </source>
</evidence>
<dbReference type="GO" id="GO:0050135">
    <property type="term" value="F:NADP+ nucleosidase activity"/>
    <property type="evidence" value="ECO:0007669"/>
    <property type="project" value="InterPro"/>
</dbReference>
<evidence type="ECO:0000313" key="12">
    <source>
        <dbReference type="EMBL" id="TWR31495.1"/>
    </source>
</evidence>
<protein>
    <recommendedName>
        <fullName evidence="6">CD-NTase-associated protein 12</fullName>
        <ecNumber evidence="5">3.2.2.5</ecNumber>
    </recommendedName>
    <alternativeName>
        <fullName evidence="7">NAD(+) hydrolase</fullName>
    </alternativeName>
    <alternativeName>
        <fullName evidence="8">TIR-STING</fullName>
    </alternativeName>
</protein>
<feature type="domain" description="Prokaryotic STING" evidence="11">
    <location>
        <begin position="157"/>
        <end position="293"/>
    </location>
</feature>
<dbReference type="OrthoDB" id="5497289at2"/>
<evidence type="ECO:0000256" key="1">
    <source>
        <dbReference type="ARBA" id="ARBA00022741"/>
    </source>
</evidence>
<dbReference type="GO" id="GO:0000166">
    <property type="term" value="F:nucleotide binding"/>
    <property type="evidence" value="ECO:0007669"/>
    <property type="project" value="UniProtKB-KW"/>
</dbReference>
<dbReference type="Pfam" id="PF20300">
    <property type="entry name" value="prok_STING"/>
    <property type="match status" value="1"/>
</dbReference>
<evidence type="ECO:0000256" key="3">
    <source>
        <dbReference type="ARBA" id="ARBA00023118"/>
    </source>
</evidence>
<keyword evidence="13" id="KW-1185">Reference proteome</keyword>
<organism evidence="12 13">
    <name type="scientific">Mucilaginibacter pallidiroseus</name>
    <dbReference type="NCBI Taxonomy" id="2599295"/>
    <lineage>
        <taxon>Bacteria</taxon>
        <taxon>Pseudomonadati</taxon>
        <taxon>Bacteroidota</taxon>
        <taxon>Sphingobacteriia</taxon>
        <taxon>Sphingobacteriales</taxon>
        <taxon>Sphingobacteriaceae</taxon>
        <taxon>Mucilaginibacter</taxon>
    </lineage>
</organism>
<dbReference type="GO" id="GO:0003953">
    <property type="term" value="F:NAD+ nucleosidase activity"/>
    <property type="evidence" value="ECO:0007669"/>
    <property type="project" value="UniProtKB-EC"/>
</dbReference>
<dbReference type="InterPro" id="IPR046876">
    <property type="entry name" value="Prok_STING"/>
</dbReference>